<dbReference type="RefSeq" id="WP_139184164.1">
    <property type="nucleotide sequence ID" value="NZ_AP025457.1"/>
</dbReference>
<name>A0A1H1CDB2_9ACTN</name>
<dbReference type="STRING" id="47312.SAMN04489765_1151"/>
<evidence type="ECO:0000313" key="3">
    <source>
        <dbReference type="Proteomes" id="UP000183053"/>
    </source>
</evidence>
<dbReference type="AlphaFoldDB" id="A0A1H1CDB2"/>
<accession>A0A1H1CDB2</accession>
<keyword evidence="3" id="KW-1185">Reference proteome</keyword>
<feature type="transmembrane region" description="Helical" evidence="1">
    <location>
        <begin position="69"/>
        <end position="88"/>
    </location>
</feature>
<dbReference type="EMBL" id="FNLF01000002">
    <property type="protein sequence ID" value="SDQ62191.1"/>
    <property type="molecule type" value="Genomic_DNA"/>
</dbReference>
<dbReference type="InterPro" id="IPR035197">
    <property type="entry name" value="DUF5313"/>
</dbReference>
<dbReference type="OrthoDB" id="5195204at2"/>
<keyword evidence="1" id="KW-1133">Transmembrane helix</keyword>
<gene>
    <name evidence="2" type="ORF">SAMN04489765_1151</name>
</gene>
<protein>
    <submittedName>
        <fullName evidence="2">Uncharacterized protein</fullName>
    </submittedName>
</protein>
<organism evidence="2 3">
    <name type="scientific">Tsukamurella pulmonis</name>
    <dbReference type="NCBI Taxonomy" id="47312"/>
    <lineage>
        <taxon>Bacteria</taxon>
        <taxon>Bacillati</taxon>
        <taxon>Actinomycetota</taxon>
        <taxon>Actinomycetes</taxon>
        <taxon>Mycobacteriales</taxon>
        <taxon>Tsukamurellaceae</taxon>
        <taxon>Tsukamurella</taxon>
    </lineage>
</organism>
<keyword evidence="1" id="KW-0812">Transmembrane</keyword>
<reference evidence="3" key="1">
    <citation type="submission" date="2016-10" db="EMBL/GenBank/DDBJ databases">
        <authorList>
            <person name="Varghese N."/>
            <person name="Submissions S."/>
        </authorList>
    </citation>
    <scope>NUCLEOTIDE SEQUENCE [LARGE SCALE GENOMIC DNA]</scope>
    <source>
        <strain evidence="3">DSM 44142</strain>
    </source>
</reference>
<dbReference type="Proteomes" id="UP000183053">
    <property type="component" value="Unassembled WGS sequence"/>
</dbReference>
<keyword evidence="1" id="KW-0472">Membrane</keyword>
<evidence type="ECO:0000313" key="2">
    <source>
        <dbReference type="EMBL" id="SDQ62191.1"/>
    </source>
</evidence>
<sequence>MSTSTNRTRPNLLERVKYLMGMRLPDSMRDWVVNDATGPGHNRRFFIRGALMFLPFVVVALALPSPLWVKLALVAMMALPAIVFIGGLRSIYLQELLADNGIDPHTESGRQRERHHRRARVYEAKYRHRAA</sequence>
<feature type="transmembrane region" description="Helical" evidence="1">
    <location>
        <begin position="45"/>
        <end position="63"/>
    </location>
</feature>
<evidence type="ECO:0000256" key="1">
    <source>
        <dbReference type="SAM" id="Phobius"/>
    </source>
</evidence>
<proteinExistence type="predicted"/>
<dbReference type="Pfam" id="PF17240">
    <property type="entry name" value="DUF5313"/>
    <property type="match status" value="1"/>
</dbReference>